<accession>A0A545TBJ1</accession>
<keyword evidence="5" id="KW-1185">Reference proteome</keyword>
<gene>
    <name evidence="4" type="ORF">FLL45_06335</name>
</gene>
<keyword evidence="3" id="KW-0472">Membrane</keyword>
<feature type="transmembrane region" description="Helical" evidence="3">
    <location>
        <begin position="21"/>
        <end position="40"/>
    </location>
</feature>
<dbReference type="NCBIfam" id="TIGR03007">
    <property type="entry name" value="pepcterm_ChnLen"/>
    <property type="match status" value="1"/>
</dbReference>
<feature type="region of interest" description="Disordered" evidence="2">
    <location>
        <begin position="230"/>
        <end position="252"/>
    </location>
</feature>
<evidence type="ECO:0000313" key="4">
    <source>
        <dbReference type="EMBL" id="TQV74577.1"/>
    </source>
</evidence>
<evidence type="ECO:0000256" key="1">
    <source>
        <dbReference type="SAM" id="Coils"/>
    </source>
</evidence>
<name>A0A545TBJ1_9GAMM</name>
<sequence>MNTQLAFYLRLIRKEVWSNRRLVIAVYFITSMAFLAAAWMSPRVFTSTSVVLVDSKSILSPLMQGTAVTTEVEDKARRARQIILSKKSIDQVLELDVWKKTLGDDISEFTLEAYNKIIKANTSVQNVGNNLIEISYSDSDPQKAFETADLFTKVFVDGSLEAKQEESRSAFEFIDNQVAIYQQQLQAAENAIKDFRSRNVESTPGAKENASERLVELNTELEAAELEKSAEESSILTRQKQLRGEGNETNREIEKETTLSTRISELENRRDELLLNYMETYPDVVQIKQQIETLKAQLAEVVRKREEGRGNAGGKPTGVLAQELRRQILLSESKITTLNSRIEQLKSRIEREKETLEKIIAVEAEMSELTRDYTINQNMYNDLLAQRENARVSMNIDIENQGLSLKVQDQASLPFTPKGIRFAHIILAGLVISFIIPALLVWGLAELDQKVRNQLFFKETFRVPVLASVYKIPSSAENKKEKLKLVAMVITVLLVWSIYAYAIYLRRYG</sequence>
<feature type="coiled-coil region" evidence="1">
    <location>
        <begin position="335"/>
        <end position="362"/>
    </location>
</feature>
<dbReference type="EMBL" id="VIKR01000002">
    <property type="protein sequence ID" value="TQV74577.1"/>
    <property type="molecule type" value="Genomic_DNA"/>
</dbReference>
<feature type="compositionally biased region" description="Basic and acidic residues" evidence="2">
    <location>
        <begin position="242"/>
        <end position="252"/>
    </location>
</feature>
<dbReference type="GO" id="GO:0004713">
    <property type="term" value="F:protein tyrosine kinase activity"/>
    <property type="evidence" value="ECO:0007669"/>
    <property type="project" value="TreeGrafter"/>
</dbReference>
<proteinExistence type="predicted"/>
<evidence type="ECO:0008006" key="6">
    <source>
        <dbReference type="Google" id="ProtNLM"/>
    </source>
</evidence>
<protein>
    <recommendedName>
        <fullName evidence="6">Chain length-determining protein</fullName>
    </recommendedName>
</protein>
<dbReference type="InterPro" id="IPR014345">
    <property type="entry name" value="XrtA_polysacc_chain"/>
</dbReference>
<evidence type="ECO:0000313" key="5">
    <source>
        <dbReference type="Proteomes" id="UP000317839"/>
    </source>
</evidence>
<keyword evidence="3" id="KW-0812">Transmembrane</keyword>
<dbReference type="InterPro" id="IPR050445">
    <property type="entry name" value="Bact_polysacc_biosynth/exp"/>
</dbReference>
<organism evidence="4 5">
    <name type="scientific">Aliikangiella marina</name>
    <dbReference type="NCBI Taxonomy" id="1712262"/>
    <lineage>
        <taxon>Bacteria</taxon>
        <taxon>Pseudomonadati</taxon>
        <taxon>Pseudomonadota</taxon>
        <taxon>Gammaproteobacteria</taxon>
        <taxon>Oceanospirillales</taxon>
        <taxon>Pleioneaceae</taxon>
        <taxon>Aliikangiella</taxon>
    </lineage>
</organism>
<comment type="caution">
    <text evidence="4">The sequence shown here is derived from an EMBL/GenBank/DDBJ whole genome shotgun (WGS) entry which is preliminary data.</text>
</comment>
<evidence type="ECO:0000256" key="2">
    <source>
        <dbReference type="SAM" id="MobiDB-lite"/>
    </source>
</evidence>
<keyword evidence="1" id="KW-0175">Coiled coil</keyword>
<dbReference type="Proteomes" id="UP000317839">
    <property type="component" value="Unassembled WGS sequence"/>
</dbReference>
<reference evidence="4 5" key="1">
    <citation type="submission" date="2019-06" db="EMBL/GenBank/DDBJ databases">
        <title>Draft genome of Aliikangiella marina GYP-15.</title>
        <authorList>
            <person name="Wang G."/>
        </authorList>
    </citation>
    <scope>NUCLEOTIDE SEQUENCE [LARGE SCALE GENOMIC DNA]</scope>
    <source>
        <strain evidence="4 5">GYP-15</strain>
    </source>
</reference>
<dbReference type="AlphaFoldDB" id="A0A545TBJ1"/>
<dbReference type="RefSeq" id="WP_142941192.1">
    <property type="nucleotide sequence ID" value="NZ_VIKR01000002.1"/>
</dbReference>
<dbReference type="PANTHER" id="PTHR32309">
    <property type="entry name" value="TYROSINE-PROTEIN KINASE"/>
    <property type="match status" value="1"/>
</dbReference>
<feature type="transmembrane region" description="Helical" evidence="3">
    <location>
        <begin position="485"/>
        <end position="504"/>
    </location>
</feature>
<dbReference type="GO" id="GO:0005886">
    <property type="term" value="C:plasma membrane"/>
    <property type="evidence" value="ECO:0007669"/>
    <property type="project" value="TreeGrafter"/>
</dbReference>
<evidence type="ECO:0000256" key="3">
    <source>
        <dbReference type="SAM" id="Phobius"/>
    </source>
</evidence>
<keyword evidence="3" id="KW-1133">Transmembrane helix</keyword>
<dbReference type="PANTHER" id="PTHR32309:SF13">
    <property type="entry name" value="FERRIC ENTEROBACTIN TRANSPORT PROTEIN FEPE"/>
    <property type="match status" value="1"/>
</dbReference>
<feature type="transmembrane region" description="Helical" evidence="3">
    <location>
        <begin position="422"/>
        <end position="445"/>
    </location>
</feature>
<dbReference type="OrthoDB" id="9795292at2"/>